<reference evidence="2 3" key="1">
    <citation type="submission" date="2015-01" db="EMBL/GenBank/DDBJ databases">
        <title>Jeotgalibacillus campisalis genome sequencing.</title>
        <authorList>
            <person name="Goh K.M."/>
            <person name="Chan K.-G."/>
            <person name="Yaakop A.S."/>
            <person name="Ee R."/>
            <person name="Gan H.M."/>
            <person name="Chan C.S."/>
        </authorList>
    </citation>
    <scope>NUCLEOTIDE SEQUENCE [LARGE SCALE GENOMIC DNA]</scope>
    <source>
        <strain evidence="2 3">SF-57</strain>
    </source>
</reference>
<dbReference type="PATRIC" id="fig|220754.4.peg.871"/>
<proteinExistence type="predicted"/>
<dbReference type="OrthoDB" id="9840539at2"/>
<keyword evidence="3" id="KW-1185">Reference proteome</keyword>
<evidence type="ECO:0000313" key="2">
    <source>
        <dbReference type="EMBL" id="KIL50970.1"/>
    </source>
</evidence>
<feature type="transmembrane region" description="Helical" evidence="1">
    <location>
        <begin position="151"/>
        <end position="170"/>
    </location>
</feature>
<keyword evidence="1" id="KW-0812">Transmembrane</keyword>
<evidence type="ECO:0000256" key="1">
    <source>
        <dbReference type="SAM" id="Phobius"/>
    </source>
</evidence>
<dbReference type="RefSeq" id="WP_041055236.1">
    <property type="nucleotide sequence ID" value="NZ_JXRR01000008.1"/>
</dbReference>
<evidence type="ECO:0000313" key="3">
    <source>
        <dbReference type="Proteomes" id="UP000031972"/>
    </source>
</evidence>
<dbReference type="AlphaFoldDB" id="A0A0C2RL58"/>
<keyword evidence="1" id="KW-1133">Transmembrane helix</keyword>
<feature type="transmembrane region" description="Helical" evidence="1">
    <location>
        <begin position="177"/>
        <end position="196"/>
    </location>
</feature>
<feature type="transmembrane region" description="Helical" evidence="1">
    <location>
        <begin position="12"/>
        <end position="40"/>
    </location>
</feature>
<sequence length="204" mass="23074">MIKGFLGIMEMFASFVLLNLLLFVYSLLIITFIPALAAAIETMHKWKKEGLSPYFIKNFHASFRKHANKTSLTLSGIWFAGLTILAADAWLAASFVMAMGDVLYVTAILFFLMWLLMMPYMTVQTMKTDLNVIGIIKNSFLLLWIEWKRSLAMFVIFAACLTGIIIMPFISLITGSLLAISIYSIFIPVIKTYYAAPIPREVME</sequence>
<comment type="caution">
    <text evidence="2">The sequence shown here is derived from an EMBL/GenBank/DDBJ whole genome shotgun (WGS) entry which is preliminary data.</text>
</comment>
<accession>A0A0C2RL58</accession>
<dbReference type="Pfam" id="PF04854">
    <property type="entry name" value="DUF624"/>
    <property type="match status" value="1"/>
</dbReference>
<feature type="transmembrane region" description="Helical" evidence="1">
    <location>
        <begin position="72"/>
        <end position="96"/>
    </location>
</feature>
<feature type="transmembrane region" description="Helical" evidence="1">
    <location>
        <begin position="102"/>
        <end position="121"/>
    </location>
</feature>
<gene>
    <name evidence="2" type="ORF">KR50_08510</name>
</gene>
<dbReference type="InterPro" id="IPR006938">
    <property type="entry name" value="DUF624"/>
</dbReference>
<feature type="transmembrane region" description="Helical" evidence="1">
    <location>
        <begin position="128"/>
        <end position="145"/>
    </location>
</feature>
<dbReference type="EMBL" id="JXRR01000008">
    <property type="protein sequence ID" value="KIL50970.1"/>
    <property type="molecule type" value="Genomic_DNA"/>
</dbReference>
<name>A0A0C2RL58_9BACL</name>
<keyword evidence="1" id="KW-0472">Membrane</keyword>
<protein>
    <submittedName>
        <fullName evidence="2">Uncharacterized protein</fullName>
    </submittedName>
</protein>
<dbReference type="Proteomes" id="UP000031972">
    <property type="component" value="Unassembled WGS sequence"/>
</dbReference>
<organism evidence="2 3">
    <name type="scientific">Jeotgalibacillus campisalis</name>
    <dbReference type="NCBI Taxonomy" id="220754"/>
    <lineage>
        <taxon>Bacteria</taxon>
        <taxon>Bacillati</taxon>
        <taxon>Bacillota</taxon>
        <taxon>Bacilli</taxon>
        <taxon>Bacillales</taxon>
        <taxon>Caryophanaceae</taxon>
        <taxon>Jeotgalibacillus</taxon>
    </lineage>
</organism>